<organism evidence="2 3">
    <name type="scientific">Sphingomonas agrestis</name>
    <dbReference type="NCBI Taxonomy" id="3080540"/>
    <lineage>
        <taxon>Bacteria</taxon>
        <taxon>Pseudomonadati</taxon>
        <taxon>Pseudomonadota</taxon>
        <taxon>Alphaproteobacteria</taxon>
        <taxon>Sphingomonadales</taxon>
        <taxon>Sphingomonadaceae</taxon>
        <taxon>Sphingomonas</taxon>
    </lineage>
</organism>
<reference evidence="2 3" key="1">
    <citation type="submission" date="2023-10" db="EMBL/GenBank/DDBJ databases">
        <title>Sphingomonas sp. HF-S4 16S ribosomal RNA gene Genome sequencing and assembly.</title>
        <authorList>
            <person name="Lee H."/>
        </authorList>
    </citation>
    <scope>NUCLEOTIDE SEQUENCE [LARGE SCALE GENOMIC DNA]</scope>
    <source>
        <strain evidence="2 3">HF-S4</strain>
    </source>
</reference>
<feature type="region of interest" description="Disordered" evidence="1">
    <location>
        <begin position="320"/>
        <end position="406"/>
    </location>
</feature>
<sequence length="482" mass="48489">MITRRPGAPKLFYDGRKLLYIALDCRLHHSSRYILFDTESPEKERTHLVMEFLSAEQNDRFAATNQRFGLGAADFSAQLSADEFAALPQTRVMASTGKSDFPSHVVAVGSIQELRALVGNDDTAVATPLLGQEPHYPEPLSDAELAGFKGLAATSLKPEISAELADRITKAAEAYVLGDPAKVESYVEAINALKFPGRAVVFSGDTLEIPAGATHVLTGDDPVLLNYGHISIAPGGSLRIETEFFINAQMFTHTPALQAMDDALGDSPAAIYITGAPWTEPAAIGAVGDPAPVQTGTGTNGASHYDGGSCKNVCDTQPTNGPTGNNGGTGKTGTQGAPGRPSPAGPARLGILTQPLTVYLGGGNGQKGGQGGPGAPGGAGGSPGSAATGCNNSVSQGAQGKGGQGGVGGVGGPGGVSGFVSIYYTWTGPGQGVTVTVATVDGGDGGDPGVAGASASGDLGPGSQGGRGAQGAVPQFALYNEA</sequence>
<feature type="compositionally biased region" description="Gly residues" evidence="1">
    <location>
        <begin position="459"/>
        <end position="469"/>
    </location>
</feature>
<feature type="compositionally biased region" description="Gly residues" evidence="1">
    <location>
        <begin position="324"/>
        <end position="333"/>
    </location>
</feature>
<name>A0ABU3Y8E7_9SPHN</name>
<dbReference type="RefSeq" id="WP_317226812.1">
    <property type="nucleotide sequence ID" value="NZ_JAWJEJ010000001.1"/>
</dbReference>
<dbReference type="EMBL" id="JAWJEJ010000001">
    <property type="protein sequence ID" value="MDV3457680.1"/>
    <property type="molecule type" value="Genomic_DNA"/>
</dbReference>
<comment type="caution">
    <text evidence="2">The sequence shown here is derived from an EMBL/GenBank/DDBJ whole genome shotgun (WGS) entry which is preliminary data.</text>
</comment>
<protein>
    <submittedName>
        <fullName evidence="2">Uncharacterized protein</fullName>
    </submittedName>
</protein>
<evidence type="ECO:0000313" key="2">
    <source>
        <dbReference type="EMBL" id="MDV3457680.1"/>
    </source>
</evidence>
<feature type="compositionally biased region" description="Low complexity" evidence="1">
    <location>
        <begin position="384"/>
        <end position="398"/>
    </location>
</feature>
<evidence type="ECO:0000256" key="1">
    <source>
        <dbReference type="SAM" id="MobiDB-lite"/>
    </source>
</evidence>
<keyword evidence="3" id="KW-1185">Reference proteome</keyword>
<proteinExistence type="predicted"/>
<feature type="compositionally biased region" description="Gly residues" evidence="1">
    <location>
        <begin position="360"/>
        <end position="383"/>
    </location>
</feature>
<accession>A0ABU3Y8E7</accession>
<feature type="region of interest" description="Disordered" evidence="1">
    <location>
        <begin position="444"/>
        <end position="473"/>
    </location>
</feature>
<dbReference type="Proteomes" id="UP001273531">
    <property type="component" value="Unassembled WGS sequence"/>
</dbReference>
<gene>
    <name evidence="2" type="ORF">RZN05_11845</name>
</gene>
<evidence type="ECO:0000313" key="3">
    <source>
        <dbReference type="Proteomes" id="UP001273531"/>
    </source>
</evidence>